<evidence type="ECO:0000256" key="2">
    <source>
        <dbReference type="SAM" id="SignalP"/>
    </source>
</evidence>
<feature type="region of interest" description="Disordered" evidence="1">
    <location>
        <begin position="147"/>
        <end position="226"/>
    </location>
</feature>
<dbReference type="InterPro" id="IPR007110">
    <property type="entry name" value="Ig-like_dom"/>
</dbReference>
<feature type="domain" description="Ig-like" evidence="3">
    <location>
        <begin position="39"/>
        <end position="116"/>
    </location>
</feature>
<dbReference type="InterPro" id="IPR013783">
    <property type="entry name" value="Ig-like_fold"/>
</dbReference>
<feature type="signal peptide" evidence="2">
    <location>
        <begin position="1"/>
        <end position="25"/>
    </location>
</feature>
<dbReference type="PROSITE" id="PS50835">
    <property type="entry name" value="IG_LIKE"/>
    <property type="match status" value="1"/>
</dbReference>
<reference evidence="4" key="1">
    <citation type="submission" date="2021-12" db="EMBL/GenBank/DDBJ databases">
        <authorList>
            <person name="King R."/>
        </authorList>
    </citation>
    <scope>NUCLEOTIDE SEQUENCE</scope>
</reference>
<proteinExistence type="predicted"/>
<evidence type="ECO:0000256" key="1">
    <source>
        <dbReference type="SAM" id="MobiDB-lite"/>
    </source>
</evidence>
<dbReference type="EMBL" id="OU963863">
    <property type="protein sequence ID" value="CAH0383947.1"/>
    <property type="molecule type" value="Genomic_DNA"/>
</dbReference>
<dbReference type="Pfam" id="PF13895">
    <property type="entry name" value="Ig_2"/>
    <property type="match status" value="1"/>
</dbReference>
<feature type="compositionally biased region" description="Basic and acidic residues" evidence="1">
    <location>
        <begin position="176"/>
        <end position="226"/>
    </location>
</feature>
<dbReference type="InterPro" id="IPR003599">
    <property type="entry name" value="Ig_sub"/>
</dbReference>
<dbReference type="SUPFAM" id="SSF48726">
    <property type="entry name" value="Immunoglobulin"/>
    <property type="match status" value="1"/>
</dbReference>
<dbReference type="AlphaFoldDB" id="A0A9P0F145"/>
<keyword evidence="5" id="KW-1185">Reference proteome</keyword>
<keyword evidence="2" id="KW-0732">Signal</keyword>
<sequence>MRFFAQSLALRVTFAFSFLIHFSNGQFELDTNAGDNDVPKIEQETPPARELWVETSKGNNITLTCPKLPGSPPAVMELHEPIKTNPGLERKTVISTSGQLSLNNVNYSDAKTYYCTYFTDAARLPTAKIHLNVYDAFSHMSLLRSRRSPAAHKVHHARKNHDSHGHEHAHPHKHSHAQEHEHSQAQEHKHSHAQEHEHSQAQEHKHSHAQEHEHSHAQEHKHSHDRMIMRKELKLLLIMVLMVKQIVKIKKKFPQQPLYPTKTTRTLQKRSIIMRQQLPLRMRSWMPMRTTMMIPIAFPFLSLLHLQTSIN</sequence>
<protein>
    <recommendedName>
        <fullName evidence="3">Ig-like domain-containing protein</fullName>
    </recommendedName>
</protein>
<evidence type="ECO:0000313" key="4">
    <source>
        <dbReference type="EMBL" id="CAH0383947.1"/>
    </source>
</evidence>
<evidence type="ECO:0000259" key="3">
    <source>
        <dbReference type="PROSITE" id="PS50835"/>
    </source>
</evidence>
<dbReference type="Gene3D" id="2.60.40.10">
    <property type="entry name" value="Immunoglobulins"/>
    <property type="match status" value="1"/>
</dbReference>
<gene>
    <name evidence="4" type="ORF">BEMITA_LOCUS3334</name>
</gene>
<dbReference type="Proteomes" id="UP001152759">
    <property type="component" value="Chromosome 2"/>
</dbReference>
<dbReference type="SMART" id="SM00409">
    <property type="entry name" value="IG"/>
    <property type="match status" value="1"/>
</dbReference>
<dbReference type="InterPro" id="IPR036179">
    <property type="entry name" value="Ig-like_dom_sf"/>
</dbReference>
<organism evidence="4 5">
    <name type="scientific">Bemisia tabaci</name>
    <name type="common">Sweetpotato whitefly</name>
    <name type="synonym">Aleurodes tabaci</name>
    <dbReference type="NCBI Taxonomy" id="7038"/>
    <lineage>
        <taxon>Eukaryota</taxon>
        <taxon>Metazoa</taxon>
        <taxon>Ecdysozoa</taxon>
        <taxon>Arthropoda</taxon>
        <taxon>Hexapoda</taxon>
        <taxon>Insecta</taxon>
        <taxon>Pterygota</taxon>
        <taxon>Neoptera</taxon>
        <taxon>Paraneoptera</taxon>
        <taxon>Hemiptera</taxon>
        <taxon>Sternorrhyncha</taxon>
        <taxon>Aleyrodoidea</taxon>
        <taxon>Aleyrodidae</taxon>
        <taxon>Aleyrodinae</taxon>
        <taxon>Bemisia</taxon>
    </lineage>
</organism>
<accession>A0A9P0F145</accession>
<evidence type="ECO:0000313" key="5">
    <source>
        <dbReference type="Proteomes" id="UP001152759"/>
    </source>
</evidence>
<name>A0A9P0F145_BEMTA</name>
<feature type="chain" id="PRO_5040448621" description="Ig-like domain-containing protein" evidence="2">
    <location>
        <begin position="26"/>
        <end position="311"/>
    </location>
</feature>
<dbReference type="CDD" id="cd00096">
    <property type="entry name" value="Ig"/>
    <property type="match status" value="1"/>
</dbReference>
<feature type="compositionally biased region" description="Basic residues" evidence="1">
    <location>
        <begin position="147"/>
        <end position="159"/>
    </location>
</feature>